<evidence type="ECO:0000313" key="2">
    <source>
        <dbReference type="Proteomes" id="UP000000417"/>
    </source>
</evidence>
<dbReference type="Proteomes" id="UP000000417">
    <property type="component" value="Chromosome"/>
</dbReference>
<reference evidence="1 2" key="1">
    <citation type="journal article" date="2004" name="Nucleic Acids Res.">
        <title>Genome sequence of Symbiobacterium thermophilum, an uncultivable bacterium that depends on microbial commensalism.</title>
        <authorList>
            <person name="Ueda K."/>
            <person name="Yamashita A."/>
            <person name="Ishikawa J."/>
            <person name="Shimada M."/>
            <person name="Watsuji T."/>
            <person name="Morimura K."/>
            <person name="Ikeda H."/>
            <person name="Hattori M."/>
            <person name="Beppu T."/>
        </authorList>
    </citation>
    <scope>NUCLEOTIDE SEQUENCE [LARGE SCALE GENOMIC DNA]</scope>
    <source>
        <strain evidence="2">T / IAM 14863</strain>
    </source>
</reference>
<organism evidence="1 2">
    <name type="scientific">Symbiobacterium thermophilum (strain DSM 24528 / JCM 14929 / IAM 14863 / T)</name>
    <dbReference type="NCBI Taxonomy" id="292459"/>
    <lineage>
        <taxon>Bacteria</taxon>
        <taxon>Bacillati</taxon>
        <taxon>Bacillota</taxon>
        <taxon>Clostridia</taxon>
        <taxon>Eubacteriales</taxon>
        <taxon>Symbiobacteriaceae</taxon>
        <taxon>Symbiobacterium</taxon>
    </lineage>
</organism>
<proteinExistence type="predicted"/>
<dbReference type="Gene3D" id="1.20.1260.10">
    <property type="match status" value="1"/>
</dbReference>
<evidence type="ECO:0000313" key="1">
    <source>
        <dbReference type="EMBL" id="BAD41004.1"/>
    </source>
</evidence>
<accession>Q67MT9</accession>
<dbReference type="HOGENOM" id="CLU_2653159_0_0_9"/>
<dbReference type="KEGG" id="sth:STH2019"/>
<dbReference type="STRING" id="292459.STH2019"/>
<dbReference type="EMBL" id="AP006840">
    <property type="protein sequence ID" value="BAD41004.1"/>
    <property type="molecule type" value="Genomic_DNA"/>
</dbReference>
<protein>
    <submittedName>
        <fullName evidence="1">Uncharacterized protein</fullName>
    </submittedName>
</protein>
<dbReference type="AlphaFoldDB" id="Q67MT9"/>
<dbReference type="InterPro" id="IPR012347">
    <property type="entry name" value="Ferritin-like"/>
</dbReference>
<name>Q67MT9_SYMTH</name>
<sequence length="76" mass="8375">MDRLSTLTQTEPLTAHELLLLNELIRLESGDVQKTKSMLAMVSDADLRQQLTGCLQTGQAHVRALHDFCRARGIGG</sequence>
<keyword evidence="2" id="KW-1185">Reference proteome</keyword>
<gene>
    <name evidence="1" type="ordered locus">STH2019</name>
</gene>